<feature type="domain" description="SnoaL-like" evidence="2">
    <location>
        <begin position="54"/>
        <end position="139"/>
    </location>
</feature>
<feature type="chain" id="PRO_5018316563" evidence="1">
    <location>
        <begin position="24"/>
        <end position="162"/>
    </location>
</feature>
<dbReference type="OrthoDB" id="6399904at2"/>
<accession>A0A3N2DQ80</accession>
<sequence>MKTYFHAQLLAASLLAVSAFSQAAPVEFSFDDMSHPKANEFLQQSFDALLNDHQKLEGSLADDFVQVFGATINSREDFLDHSKALQKSVASAKVHFEDVNVDEDGTISEIHTVAIRKKDGSEAVLRFLAFWSFKDGKLSKIDELSALIQGSSADKDIGARTK</sequence>
<keyword evidence="1" id="KW-0732">Signal</keyword>
<comment type="caution">
    <text evidence="3">The sequence shown here is derived from an EMBL/GenBank/DDBJ whole genome shotgun (WGS) entry which is preliminary data.</text>
</comment>
<dbReference type="InterPro" id="IPR032710">
    <property type="entry name" value="NTF2-like_dom_sf"/>
</dbReference>
<dbReference type="RefSeq" id="WP_123712525.1">
    <property type="nucleotide sequence ID" value="NZ_RKHR01000004.1"/>
</dbReference>
<keyword evidence="4" id="KW-1185">Reference proteome</keyword>
<dbReference type="SUPFAM" id="SSF54427">
    <property type="entry name" value="NTF2-like"/>
    <property type="match status" value="1"/>
</dbReference>
<dbReference type="GO" id="GO:0016853">
    <property type="term" value="F:isomerase activity"/>
    <property type="evidence" value="ECO:0007669"/>
    <property type="project" value="UniProtKB-KW"/>
</dbReference>
<reference evidence="3 4" key="1">
    <citation type="submission" date="2018-11" db="EMBL/GenBank/DDBJ databases">
        <title>Genomic Encyclopedia of Type Strains, Phase IV (KMG-IV): sequencing the most valuable type-strain genomes for metagenomic binning, comparative biology and taxonomic classification.</title>
        <authorList>
            <person name="Goeker M."/>
        </authorList>
    </citation>
    <scope>NUCLEOTIDE SEQUENCE [LARGE SCALE GENOMIC DNA]</scope>
    <source>
        <strain evidence="3 4">DSM 100316</strain>
    </source>
</reference>
<evidence type="ECO:0000313" key="4">
    <source>
        <dbReference type="Proteomes" id="UP000275394"/>
    </source>
</evidence>
<name>A0A3N2DQ80_9GAMM</name>
<organism evidence="3 4">
    <name type="scientific">Sinobacterium caligoides</name>
    <dbReference type="NCBI Taxonomy" id="933926"/>
    <lineage>
        <taxon>Bacteria</taxon>
        <taxon>Pseudomonadati</taxon>
        <taxon>Pseudomonadota</taxon>
        <taxon>Gammaproteobacteria</taxon>
        <taxon>Cellvibrionales</taxon>
        <taxon>Spongiibacteraceae</taxon>
        <taxon>Sinobacterium</taxon>
    </lineage>
</organism>
<evidence type="ECO:0000259" key="2">
    <source>
        <dbReference type="Pfam" id="PF12680"/>
    </source>
</evidence>
<dbReference type="Proteomes" id="UP000275394">
    <property type="component" value="Unassembled WGS sequence"/>
</dbReference>
<feature type="signal peptide" evidence="1">
    <location>
        <begin position="1"/>
        <end position="23"/>
    </location>
</feature>
<evidence type="ECO:0000313" key="3">
    <source>
        <dbReference type="EMBL" id="ROS01769.1"/>
    </source>
</evidence>
<dbReference type="AlphaFoldDB" id="A0A3N2DQ80"/>
<dbReference type="EMBL" id="RKHR01000004">
    <property type="protein sequence ID" value="ROS01769.1"/>
    <property type="molecule type" value="Genomic_DNA"/>
</dbReference>
<dbReference type="InterPro" id="IPR037401">
    <property type="entry name" value="SnoaL-like"/>
</dbReference>
<keyword evidence="3" id="KW-0413">Isomerase</keyword>
<protein>
    <submittedName>
        <fullName evidence="3">Ketosteroid isomerase-like protein</fullName>
    </submittedName>
</protein>
<evidence type="ECO:0000256" key="1">
    <source>
        <dbReference type="SAM" id="SignalP"/>
    </source>
</evidence>
<dbReference type="Pfam" id="PF12680">
    <property type="entry name" value="SnoaL_2"/>
    <property type="match status" value="1"/>
</dbReference>
<proteinExistence type="predicted"/>
<gene>
    <name evidence="3" type="ORF">EDC56_2214</name>
</gene>
<dbReference type="Gene3D" id="3.10.450.50">
    <property type="match status" value="1"/>
</dbReference>